<evidence type="ECO:0000256" key="4">
    <source>
        <dbReference type="ARBA" id="ARBA00023136"/>
    </source>
</evidence>
<keyword evidence="2 5" id="KW-0812">Transmembrane</keyword>
<feature type="domain" description="Mechanosensitive ion channel MscS" evidence="6">
    <location>
        <begin position="143"/>
        <end position="210"/>
    </location>
</feature>
<comment type="subcellular location">
    <subcellularLocation>
        <location evidence="1">Membrane</location>
    </subcellularLocation>
</comment>
<keyword evidence="3 5" id="KW-1133">Transmembrane helix</keyword>
<keyword evidence="8" id="KW-1185">Reference proteome</keyword>
<dbReference type="SUPFAM" id="SSF50182">
    <property type="entry name" value="Sm-like ribonucleoproteins"/>
    <property type="match status" value="1"/>
</dbReference>
<feature type="transmembrane region" description="Helical" evidence="5">
    <location>
        <begin position="56"/>
        <end position="82"/>
    </location>
</feature>
<dbReference type="Gene3D" id="2.30.30.60">
    <property type="match status" value="1"/>
</dbReference>
<feature type="transmembrane region" description="Helical" evidence="5">
    <location>
        <begin position="24"/>
        <end position="44"/>
    </location>
</feature>
<accession>A0ABT8R9F7</accession>
<dbReference type="PANTHER" id="PTHR30566">
    <property type="entry name" value="YNAI-RELATED MECHANOSENSITIVE ION CHANNEL"/>
    <property type="match status" value="1"/>
</dbReference>
<dbReference type="InterPro" id="IPR006685">
    <property type="entry name" value="MscS_channel_2nd"/>
</dbReference>
<dbReference type="Proteomes" id="UP001168528">
    <property type="component" value="Unassembled WGS sequence"/>
</dbReference>
<evidence type="ECO:0000256" key="3">
    <source>
        <dbReference type="ARBA" id="ARBA00022989"/>
    </source>
</evidence>
<dbReference type="RefSeq" id="WP_302038698.1">
    <property type="nucleotide sequence ID" value="NZ_JAUKPO010000009.1"/>
</dbReference>
<sequence length="310" mass="35898">MDSKSKILKIRFEKISAEESRKRLLFALQLVGFIAVLYITFHYQLLDYLNGVTSRIIRAILFYITTSLVITFSRLILVYWYIKKNRRQEDFKDNFIIGINKISSILSFLALIISLFVLFNVGIIQFLTSISIVAAAIALLSKDYISNMINGMILMFSDQLSINDDVKIGEHKGKIVNITLINVHMLNEDNDLIFVPNNAVFTTDVVNYTKHNGYKVSMEFELQKDQGCHVPEMELYIKECLRAYAKLIGYSTIEFRVTKISLYAISLKLQFALLANNKQLEKEIKKYVFEQIIRFISERPANKKVLEDEE</sequence>
<reference evidence="7" key="1">
    <citation type="submission" date="2023-07" db="EMBL/GenBank/DDBJ databases">
        <title>The genome sequence of Rhodocytophaga aerolata KACC 12507.</title>
        <authorList>
            <person name="Zhang X."/>
        </authorList>
    </citation>
    <scope>NUCLEOTIDE SEQUENCE</scope>
    <source>
        <strain evidence="7">KACC 12507</strain>
    </source>
</reference>
<evidence type="ECO:0000256" key="1">
    <source>
        <dbReference type="ARBA" id="ARBA00004370"/>
    </source>
</evidence>
<dbReference type="Pfam" id="PF00924">
    <property type="entry name" value="MS_channel_2nd"/>
    <property type="match status" value="1"/>
</dbReference>
<comment type="caution">
    <text evidence="7">The sequence shown here is derived from an EMBL/GenBank/DDBJ whole genome shotgun (WGS) entry which is preliminary data.</text>
</comment>
<keyword evidence="4 5" id="KW-0472">Membrane</keyword>
<dbReference type="InterPro" id="IPR010920">
    <property type="entry name" value="LSM_dom_sf"/>
</dbReference>
<name>A0ABT8R9F7_9BACT</name>
<feature type="transmembrane region" description="Helical" evidence="5">
    <location>
        <begin position="123"/>
        <end position="140"/>
    </location>
</feature>
<protein>
    <submittedName>
        <fullName evidence="7">Mechanosensitive ion channel family protein</fullName>
    </submittedName>
</protein>
<proteinExistence type="predicted"/>
<evidence type="ECO:0000259" key="6">
    <source>
        <dbReference type="Pfam" id="PF00924"/>
    </source>
</evidence>
<dbReference type="PANTHER" id="PTHR30566:SF5">
    <property type="entry name" value="MECHANOSENSITIVE ION CHANNEL PROTEIN 1, MITOCHONDRIAL-RELATED"/>
    <property type="match status" value="1"/>
</dbReference>
<dbReference type="InterPro" id="IPR023408">
    <property type="entry name" value="MscS_beta-dom_sf"/>
</dbReference>
<evidence type="ECO:0000313" key="8">
    <source>
        <dbReference type="Proteomes" id="UP001168528"/>
    </source>
</evidence>
<feature type="transmembrane region" description="Helical" evidence="5">
    <location>
        <begin position="94"/>
        <end position="117"/>
    </location>
</feature>
<evidence type="ECO:0000256" key="5">
    <source>
        <dbReference type="SAM" id="Phobius"/>
    </source>
</evidence>
<dbReference type="EMBL" id="JAUKPO010000009">
    <property type="protein sequence ID" value="MDO1447893.1"/>
    <property type="molecule type" value="Genomic_DNA"/>
</dbReference>
<gene>
    <name evidence="7" type="ORF">Q0590_16600</name>
</gene>
<evidence type="ECO:0000313" key="7">
    <source>
        <dbReference type="EMBL" id="MDO1447893.1"/>
    </source>
</evidence>
<organism evidence="7 8">
    <name type="scientific">Rhodocytophaga aerolata</name>
    <dbReference type="NCBI Taxonomy" id="455078"/>
    <lineage>
        <taxon>Bacteria</taxon>
        <taxon>Pseudomonadati</taxon>
        <taxon>Bacteroidota</taxon>
        <taxon>Cytophagia</taxon>
        <taxon>Cytophagales</taxon>
        <taxon>Rhodocytophagaceae</taxon>
        <taxon>Rhodocytophaga</taxon>
    </lineage>
</organism>
<evidence type="ECO:0000256" key="2">
    <source>
        <dbReference type="ARBA" id="ARBA00022692"/>
    </source>
</evidence>